<dbReference type="Proteomes" id="UP000019374">
    <property type="component" value="Unassembled WGS sequence"/>
</dbReference>
<proteinExistence type="predicted"/>
<dbReference type="PANTHER" id="PTHR36847">
    <property type="entry name" value="AMIDOLIGASE ENZYME"/>
    <property type="match status" value="1"/>
</dbReference>
<accession>T5ACN0</accession>
<dbReference type="eggNOG" id="ENOG502RQN7">
    <property type="taxonomic scope" value="Eukaryota"/>
</dbReference>
<evidence type="ECO:0000256" key="2">
    <source>
        <dbReference type="SAM" id="Phobius"/>
    </source>
</evidence>
<dbReference type="EMBL" id="KE652226">
    <property type="protein sequence ID" value="EQL03210.1"/>
    <property type="molecule type" value="Genomic_DNA"/>
</dbReference>
<dbReference type="InterPro" id="IPR022025">
    <property type="entry name" value="Amidoligase_2"/>
</dbReference>
<keyword evidence="2" id="KW-0812">Transmembrane</keyword>
<feature type="transmembrane region" description="Helical" evidence="2">
    <location>
        <begin position="266"/>
        <end position="287"/>
    </location>
</feature>
<evidence type="ECO:0008006" key="5">
    <source>
        <dbReference type="Google" id="ProtNLM"/>
    </source>
</evidence>
<keyword evidence="2" id="KW-0472">Membrane</keyword>
<reference evidence="3 4" key="1">
    <citation type="journal article" date="2013" name="Chin. Sci. Bull.">
        <title>Genome survey uncovers the secrets of sex and lifestyle in caterpillar fungus.</title>
        <authorList>
            <person name="Hu X."/>
            <person name="Zhang Y."/>
            <person name="Xiao G."/>
            <person name="Zheng P."/>
            <person name="Xia Y."/>
            <person name="Zhang X."/>
            <person name="St Leger R.J."/>
            <person name="Liu X."/>
            <person name="Wang C."/>
        </authorList>
    </citation>
    <scope>NUCLEOTIDE SEQUENCE [LARGE SCALE GENOMIC DNA]</scope>
    <source>
        <strain evidence="4">Co18 / CGMCC 3.14243</strain>
        <tissue evidence="3">Fruit-body</tissue>
    </source>
</reference>
<dbReference type="HOGENOM" id="CLU_054600_0_0_1"/>
<name>T5ACN0_OPHSC</name>
<dbReference type="Pfam" id="PF12224">
    <property type="entry name" value="Amidoligase_2"/>
    <property type="match status" value="1"/>
</dbReference>
<evidence type="ECO:0000313" key="3">
    <source>
        <dbReference type="EMBL" id="EQL03210.1"/>
    </source>
</evidence>
<organism evidence="3 4">
    <name type="scientific">Ophiocordyceps sinensis (strain Co18 / CGMCC 3.14243)</name>
    <name type="common">Yarsagumba caterpillar fungus</name>
    <name type="synonym">Hirsutella sinensis</name>
    <dbReference type="NCBI Taxonomy" id="911162"/>
    <lineage>
        <taxon>Eukaryota</taxon>
        <taxon>Fungi</taxon>
        <taxon>Dikarya</taxon>
        <taxon>Ascomycota</taxon>
        <taxon>Pezizomycotina</taxon>
        <taxon>Sordariomycetes</taxon>
        <taxon>Hypocreomycetidae</taxon>
        <taxon>Hypocreales</taxon>
        <taxon>Ophiocordycipitaceae</taxon>
        <taxon>Ophiocordyceps</taxon>
    </lineage>
</organism>
<gene>
    <name evidence="3" type="ORF">OCS_01078</name>
</gene>
<evidence type="ECO:0000313" key="4">
    <source>
        <dbReference type="Proteomes" id="UP000019374"/>
    </source>
</evidence>
<dbReference type="PANTHER" id="PTHR36847:SF1">
    <property type="entry name" value="AMIDOLIGASE ENZYME"/>
    <property type="match status" value="1"/>
</dbReference>
<protein>
    <recommendedName>
        <fullName evidence="5">Amidoligase enzyme</fullName>
    </recommendedName>
</protein>
<dbReference type="OrthoDB" id="412402at2759"/>
<dbReference type="AlphaFoldDB" id="T5ACN0"/>
<keyword evidence="2" id="KW-1133">Transmembrane helix</keyword>
<evidence type="ECO:0000256" key="1">
    <source>
        <dbReference type="SAM" id="MobiDB-lite"/>
    </source>
</evidence>
<feature type="region of interest" description="Disordered" evidence="1">
    <location>
        <begin position="313"/>
        <end position="336"/>
    </location>
</feature>
<sequence>MAQSIRQDMTFGVELEFLTPTGAVDGLADDKNELRLRTRKAFATEMALLAKHTPVATLCADHKDGPTCAVCDESADAIIHPGVVVLSQERPPQTSSVHPRYQYFLVQHECLSSLDIQGEWTGLEISTPILDMSELDDGLPRLSRVLSALRKTGMRVLANESCGLHIHVGTRSGMRLMHAKKVATLVALLEHHVLLALLPYRRSETFSSRSIGQFSRFARQMSRGYVYKDMLAADSHPAMNEHLPPSWTSKRLPRRPWTRLPLTMKFLLVAALFAGALALIWSSGTLVELQDGLHMREGGRAGVALYLREPGQGKPPLDSNGLPRSDDHDLQGTEPTYEGAQSTYEFRFPQMSFDGDFIKHWAELCCKMVELAMLPAPQFAALLERLTGVLEGIEDKESGLQNIWPVLGLQHQSPFWAAQLRRQEMDEDISHLDERGFLLP</sequence>